<dbReference type="SUPFAM" id="SSF56112">
    <property type="entry name" value="Protein kinase-like (PK-like)"/>
    <property type="match status" value="1"/>
</dbReference>
<dbReference type="InterPro" id="IPR002372">
    <property type="entry name" value="PQQ_rpt_dom"/>
</dbReference>
<dbReference type="PANTHER" id="PTHR43289:SF6">
    <property type="entry name" value="SERINE_THREONINE-PROTEIN KINASE NEKL-3"/>
    <property type="match status" value="1"/>
</dbReference>
<gene>
    <name evidence="10" type="ORF">GCM10015535_11990</name>
</gene>
<evidence type="ECO:0000313" key="11">
    <source>
        <dbReference type="Proteomes" id="UP000660675"/>
    </source>
</evidence>
<name>A0ABQ2VUY4_9ACTN</name>
<dbReference type="InterPro" id="IPR017441">
    <property type="entry name" value="Protein_kinase_ATP_BS"/>
</dbReference>
<dbReference type="InterPro" id="IPR018391">
    <property type="entry name" value="PQQ_b-propeller_rpt"/>
</dbReference>
<dbReference type="Pfam" id="PF00069">
    <property type="entry name" value="Pkinase"/>
    <property type="match status" value="1"/>
</dbReference>
<evidence type="ECO:0000256" key="4">
    <source>
        <dbReference type="ARBA" id="ARBA00022741"/>
    </source>
</evidence>
<evidence type="ECO:0000256" key="2">
    <source>
        <dbReference type="ARBA" id="ARBA00022527"/>
    </source>
</evidence>
<dbReference type="PROSITE" id="PS00108">
    <property type="entry name" value="PROTEIN_KINASE_ST"/>
    <property type="match status" value="1"/>
</dbReference>
<dbReference type="RefSeq" id="WP_189541758.1">
    <property type="nucleotide sequence ID" value="NZ_BMTF01000003.1"/>
</dbReference>
<dbReference type="SUPFAM" id="SSF50998">
    <property type="entry name" value="Quinoprotein alcohol dehydrogenase-like"/>
    <property type="match status" value="1"/>
</dbReference>
<accession>A0ABQ2VUY4</accession>
<evidence type="ECO:0000256" key="3">
    <source>
        <dbReference type="ARBA" id="ARBA00022679"/>
    </source>
</evidence>
<dbReference type="Gene3D" id="1.10.510.10">
    <property type="entry name" value="Transferase(Phosphotransferase) domain 1"/>
    <property type="match status" value="1"/>
</dbReference>
<reference evidence="11" key="1">
    <citation type="journal article" date="2019" name="Int. J. Syst. Evol. Microbiol.">
        <title>The Global Catalogue of Microorganisms (GCM) 10K type strain sequencing project: providing services to taxonomists for standard genome sequencing and annotation.</title>
        <authorList>
            <consortium name="The Broad Institute Genomics Platform"/>
            <consortium name="The Broad Institute Genome Sequencing Center for Infectious Disease"/>
            <person name="Wu L."/>
            <person name="Ma J."/>
        </authorList>
    </citation>
    <scope>NUCLEOTIDE SEQUENCE [LARGE SCALE GENOMIC DNA]</scope>
    <source>
        <strain evidence="11">JCM 4376</strain>
    </source>
</reference>
<dbReference type="EC" id="2.7.11.1" evidence="1"/>
<organism evidence="10 11">
    <name type="scientific">Streptomyces gelaticus</name>
    <dbReference type="NCBI Taxonomy" id="285446"/>
    <lineage>
        <taxon>Bacteria</taxon>
        <taxon>Bacillati</taxon>
        <taxon>Actinomycetota</taxon>
        <taxon>Actinomycetes</taxon>
        <taxon>Kitasatosporales</taxon>
        <taxon>Streptomycetaceae</taxon>
        <taxon>Streptomyces</taxon>
    </lineage>
</organism>
<dbReference type="SMART" id="SM00564">
    <property type="entry name" value="PQQ"/>
    <property type="match status" value="6"/>
</dbReference>
<dbReference type="PANTHER" id="PTHR43289">
    <property type="entry name" value="MITOGEN-ACTIVATED PROTEIN KINASE KINASE KINASE 20-RELATED"/>
    <property type="match status" value="1"/>
</dbReference>
<dbReference type="CDD" id="cd14014">
    <property type="entry name" value="STKc_PknB_like"/>
    <property type="match status" value="1"/>
</dbReference>
<evidence type="ECO:0000256" key="8">
    <source>
        <dbReference type="SAM" id="MobiDB-lite"/>
    </source>
</evidence>
<feature type="binding site" evidence="7">
    <location>
        <position position="39"/>
    </location>
    <ligand>
        <name>ATP</name>
        <dbReference type="ChEBI" id="CHEBI:30616"/>
    </ligand>
</feature>
<keyword evidence="2" id="KW-0723">Serine/threonine-protein kinase</keyword>
<evidence type="ECO:0000313" key="10">
    <source>
        <dbReference type="EMBL" id="GGV77947.1"/>
    </source>
</evidence>
<dbReference type="Gene3D" id="2.130.10.10">
    <property type="entry name" value="YVTN repeat-like/Quinoprotein amine dehydrogenase"/>
    <property type="match status" value="2"/>
</dbReference>
<protein>
    <recommendedName>
        <fullName evidence="1">non-specific serine/threonine protein kinase</fullName>
        <ecNumber evidence="1">2.7.11.1</ecNumber>
    </recommendedName>
</protein>
<evidence type="ECO:0000256" key="6">
    <source>
        <dbReference type="ARBA" id="ARBA00022840"/>
    </source>
</evidence>
<dbReference type="Gene3D" id="3.30.200.20">
    <property type="entry name" value="Phosphorylase Kinase, domain 1"/>
    <property type="match status" value="1"/>
</dbReference>
<proteinExistence type="predicted"/>
<dbReference type="Pfam" id="PF13360">
    <property type="entry name" value="PQQ_2"/>
    <property type="match status" value="1"/>
</dbReference>
<evidence type="ECO:0000256" key="1">
    <source>
        <dbReference type="ARBA" id="ARBA00012513"/>
    </source>
</evidence>
<dbReference type="PROSITE" id="PS00107">
    <property type="entry name" value="PROTEIN_KINASE_ATP"/>
    <property type="match status" value="1"/>
</dbReference>
<dbReference type="InterPro" id="IPR015943">
    <property type="entry name" value="WD40/YVTN_repeat-like_dom_sf"/>
</dbReference>
<feature type="region of interest" description="Disordered" evidence="8">
    <location>
        <begin position="278"/>
        <end position="305"/>
    </location>
</feature>
<comment type="caution">
    <text evidence="10">The sequence shown here is derived from an EMBL/GenBank/DDBJ whole genome shotgun (WGS) entry which is preliminary data.</text>
</comment>
<dbReference type="SMART" id="SM00220">
    <property type="entry name" value="S_TKc"/>
    <property type="match status" value="1"/>
</dbReference>
<feature type="domain" description="Protein kinase" evidence="9">
    <location>
        <begin position="10"/>
        <end position="276"/>
    </location>
</feature>
<keyword evidence="4 7" id="KW-0547">Nucleotide-binding</keyword>
<evidence type="ECO:0000259" key="9">
    <source>
        <dbReference type="PROSITE" id="PS50011"/>
    </source>
</evidence>
<dbReference type="EMBL" id="BMTF01000003">
    <property type="protein sequence ID" value="GGV77947.1"/>
    <property type="molecule type" value="Genomic_DNA"/>
</dbReference>
<dbReference type="InterPro" id="IPR000719">
    <property type="entry name" value="Prot_kinase_dom"/>
</dbReference>
<dbReference type="PROSITE" id="PS50011">
    <property type="entry name" value="PROTEIN_KINASE_DOM"/>
    <property type="match status" value="1"/>
</dbReference>
<keyword evidence="6 7" id="KW-0067">ATP-binding</keyword>
<keyword evidence="3" id="KW-0808">Transferase</keyword>
<evidence type="ECO:0000256" key="5">
    <source>
        <dbReference type="ARBA" id="ARBA00022777"/>
    </source>
</evidence>
<dbReference type="Proteomes" id="UP000660675">
    <property type="component" value="Unassembled WGS sequence"/>
</dbReference>
<dbReference type="InterPro" id="IPR008271">
    <property type="entry name" value="Ser/Thr_kinase_AS"/>
</dbReference>
<sequence>MSERVLSGRYRLVERLGAGGMGVVWRAEDLVLHREVAVKTVAGPGVTDEAAERLEREARAAAGLSESPHVVTVHDFGRDGDTLYIVMALAAGRPLDRVLAADGPPPLVRAVDWVRQVCVALEAAHERGIVHRDIKPANVMVAPDGTVRVLDFGIAWFHPDLGLDRLSGAGGVLGSAPWMSPEQAHGEEVSPASDLYSLGCLLYQFLTGTTPFGDRDALAQVVAHATETPDRPSAHRPGLPGELDQLVVELLAKSPGNRPASAGETAARLGSVMRLLGTEETTGRPPVPPAAPPAPSRRPERGKQPVKRRTVLLGAFGVVAVATTAVVVPKALREGNDGDGGSPRTKALKPRWKKTITGQPTVEPAGPVVLVGGNDEPVVAYDLRTGEERWRAASDVDDTYPMSDSTLYVTAGNGGELRALDPATGTSRWTFAPLGDDDVTSGAFPVLVPECVYVGLGRYVFSLHHATGEERWRHELPDELGMVTALGKAPGILLARDKERAWVAIGEVDGRLLWTWDGKGEWTNPPSYVGEADGRLFFGLDNGSLTAVDATNGQALHTHKDGDRAQVIPEHKLVLGTRGNVRAWSAVDGKQLWSVPGTGEPLVIGDTVVMYEIAADKKSSGTLAVDIRTGKERWRHKDLSANLGGIRGGAQPGKQLVLLVNEKHGTHLVRVDAKTGARGPVCSLPDKELLSVRCVGDTAYALCADRLPDPGNPDDRGPEQRRLHAVDLADLK</sequence>
<keyword evidence="5" id="KW-0418">Kinase</keyword>
<dbReference type="InterPro" id="IPR011009">
    <property type="entry name" value="Kinase-like_dom_sf"/>
</dbReference>
<keyword evidence="11" id="KW-1185">Reference proteome</keyword>
<feature type="compositionally biased region" description="Pro residues" evidence="8">
    <location>
        <begin position="285"/>
        <end position="296"/>
    </location>
</feature>
<evidence type="ECO:0000256" key="7">
    <source>
        <dbReference type="PROSITE-ProRule" id="PRU10141"/>
    </source>
</evidence>
<dbReference type="InterPro" id="IPR011047">
    <property type="entry name" value="Quinoprotein_ADH-like_sf"/>
</dbReference>